<evidence type="ECO:0000256" key="1">
    <source>
        <dbReference type="SAM" id="Phobius"/>
    </source>
</evidence>
<sequence>MLTVMHSFPVHKHFDGAAKAEHRLVGDFQFQIGQGEVDDSNPHFAAVKTLAPGKDIIHALQETKFINKAIIPNEEEAATLLHWMKMDSESVDHATNLFLRRVKEKERAVDLRPPLQLMEIPKTQEKDINMSICRIREKQKEELENLTLAAQPIKTLAYFVLAIAHFIQRLFAKNGWLLFLISVIIGTIGILVITIDGPYQEHVLELVNYLRFGLWWLALGVASSIGLGSGLHTFVMYLGPHIALFTIKAVKCGRVDIKSSLYDTIQLHSGPSWLDRNCTAFGPPMYSSLQGSRIPLTSILAQIQLEAILWGVGTALGELPPYFISRAASMSGSKLEVMKEFESSSEEDNTIMATQMKQIKNWLLSHLQYMNFFTILVLASVPNPLFDLAGILCGQFGIPFWKFFLATLIGKAIIKTHIQTAFIISVCNHQLLDFIENEIIRLLSFVPGLDTVLPKLVAKLQIIRNKYMAPTPTVSNVAVGKWDFSFASIWNTVILLMLTTFIFKIVTATAQSFLKEQQEKELALYNIAFESSSSSSKTI</sequence>
<keyword evidence="3" id="KW-1185">Reference proteome</keyword>
<evidence type="ECO:0000313" key="3">
    <source>
        <dbReference type="Proteomes" id="UP000657918"/>
    </source>
</evidence>
<comment type="caution">
    <text evidence="2">The sequence shown here is derived from an EMBL/GenBank/DDBJ whole genome shotgun (WGS) entry which is preliminary data.</text>
</comment>
<feature type="transmembrane region" description="Helical" evidence="1">
    <location>
        <begin position="362"/>
        <end position="382"/>
    </location>
</feature>
<gene>
    <name evidence="2" type="ORF">SADUNF_Sadunf05G0018200</name>
</gene>
<organism evidence="2 3">
    <name type="scientific">Salix dunnii</name>
    <dbReference type="NCBI Taxonomy" id="1413687"/>
    <lineage>
        <taxon>Eukaryota</taxon>
        <taxon>Viridiplantae</taxon>
        <taxon>Streptophyta</taxon>
        <taxon>Embryophyta</taxon>
        <taxon>Tracheophyta</taxon>
        <taxon>Spermatophyta</taxon>
        <taxon>Magnoliopsida</taxon>
        <taxon>eudicotyledons</taxon>
        <taxon>Gunneridae</taxon>
        <taxon>Pentapetalae</taxon>
        <taxon>rosids</taxon>
        <taxon>fabids</taxon>
        <taxon>Malpighiales</taxon>
        <taxon>Salicaceae</taxon>
        <taxon>Saliceae</taxon>
        <taxon>Salix</taxon>
    </lineage>
</organism>
<keyword evidence="1" id="KW-0812">Transmembrane</keyword>
<dbReference type="EMBL" id="JADGMS010000005">
    <property type="protein sequence ID" value="KAF9681595.1"/>
    <property type="molecule type" value="Genomic_DNA"/>
</dbReference>
<feature type="transmembrane region" description="Helical" evidence="1">
    <location>
        <begin position="176"/>
        <end position="195"/>
    </location>
</feature>
<accession>A0A835K6A3</accession>
<evidence type="ECO:0000313" key="2">
    <source>
        <dbReference type="EMBL" id="KAF9681595.1"/>
    </source>
</evidence>
<proteinExistence type="predicted"/>
<dbReference type="OrthoDB" id="2016540at2759"/>
<keyword evidence="1" id="KW-1133">Transmembrane helix</keyword>
<dbReference type="AlphaFoldDB" id="A0A835K6A3"/>
<dbReference type="Proteomes" id="UP000657918">
    <property type="component" value="Unassembled WGS sequence"/>
</dbReference>
<feature type="transmembrane region" description="Helical" evidence="1">
    <location>
        <begin position="215"/>
        <end position="238"/>
    </location>
</feature>
<protein>
    <recommendedName>
        <fullName evidence="4">Vacuole membrane protein KMS1</fullName>
    </recommendedName>
</protein>
<reference evidence="2 3" key="1">
    <citation type="submission" date="2020-10" db="EMBL/GenBank/DDBJ databases">
        <title>Plant Genome Project.</title>
        <authorList>
            <person name="Zhang R.-G."/>
        </authorList>
    </citation>
    <scope>NUCLEOTIDE SEQUENCE [LARGE SCALE GENOMIC DNA]</scope>
    <source>
        <strain evidence="2">FAFU-HL-1</strain>
        <tissue evidence="2">Leaf</tissue>
    </source>
</reference>
<keyword evidence="1" id="KW-0472">Membrane</keyword>
<feature type="transmembrane region" description="Helical" evidence="1">
    <location>
        <begin position="388"/>
        <end position="409"/>
    </location>
</feature>
<evidence type="ECO:0008006" key="4">
    <source>
        <dbReference type="Google" id="ProtNLM"/>
    </source>
</evidence>
<name>A0A835K6A3_9ROSI</name>